<feature type="chain" id="PRO_5045050586" evidence="4">
    <location>
        <begin position="35"/>
        <end position="332"/>
    </location>
</feature>
<gene>
    <name evidence="6" type="ORF">LEP48_08515</name>
</gene>
<feature type="region of interest" description="Disordered" evidence="2">
    <location>
        <begin position="296"/>
        <end position="332"/>
    </location>
</feature>
<dbReference type="Proteomes" id="UP001319870">
    <property type="component" value="Unassembled WGS sequence"/>
</dbReference>
<organism evidence="6 7">
    <name type="scientific">Isoptericola luteus</name>
    <dbReference type="NCBI Taxonomy" id="2879484"/>
    <lineage>
        <taxon>Bacteria</taxon>
        <taxon>Bacillati</taxon>
        <taxon>Actinomycetota</taxon>
        <taxon>Actinomycetes</taxon>
        <taxon>Micrococcales</taxon>
        <taxon>Promicromonosporaceae</taxon>
        <taxon>Isoptericola</taxon>
    </lineage>
</organism>
<feature type="compositionally biased region" description="Low complexity" evidence="2">
    <location>
        <begin position="296"/>
        <end position="308"/>
    </location>
</feature>
<sequence>MPSAPRRSSTRAMTTAWLAGALLFVLAACSGSGADGSGGTAEMSSDGAAVESFDGAADSGAAALGEGTAGAAGAVVDREIITTGHATVVAEDPAASATQLARLVAEAGGRVEQRNETASTDDEPGSASLTLRVPSDRMTSAVEALGDLGEVTDVRTDTVDVTGQAQDLDARVMALTASTDRLRGLMAEAGSTEDLLQVEQELSQRQADLDSLTAQRQRLADEVSMSTLTVDIVAEPVAAAESRGGFFGGLASGWAALVTTLQTVVLVLGVLLPWLALAGLGYLVYRWLRGRVRDAGSAGPGTAPADGPDGPPADDDPAGERDLPRESVDAGR</sequence>
<dbReference type="RefSeq" id="WP_225565146.1">
    <property type="nucleotide sequence ID" value="NZ_JAIXCQ010000004.1"/>
</dbReference>
<evidence type="ECO:0000256" key="2">
    <source>
        <dbReference type="SAM" id="MobiDB-lite"/>
    </source>
</evidence>
<evidence type="ECO:0000313" key="7">
    <source>
        <dbReference type="Proteomes" id="UP001319870"/>
    </source>
</evidence>
<feature type="transmembrane region" description="Helical" evidence="3">
    <location>
        <begin position="264"/>
        <end position="285"/>
    </location>
</feature>
<evidence type="ECO:0000256" key="4">
    <source>
        <dbReference type="SAM" id="SignalP"/>
    </source>
</evidence>
<name>A0ABS7ZIG6_9MICO</name>
<keyword evidence="3" id="KW-1133">Transmembrane helix</keyword>
<dbReference type="Pfam" id="PF14257">
    <property type="entry name" value="DUF4349"/>
    <property type="match status" value="1"/>
</dbReference>
<keyword evidence="7" id="KW-1185">Reference proteome</keyword>
<dbReference type="EMBL" id="JAIXCQ010000004">
    <property type="protein sequence ID" value="MCA5893394.1"/>
    <property type="molecule type" value="Genomic_DNA"/>
</dbReference>
<protein>
    <submittedName>
        <fullName evidence="6">DUF4349 domain-containing protein</fullName>
    </submittedName>
</protein>
<dbReference type="InterPro" id="IPR025645">
    <property type="entry name" value="DUF4349"/>
</dbReference>
<evidence type="ECO:0000256" key="3">
    <source>
        <dbReference type="SAM" id="Phobius"/>
    </source>
</evidence>
<dbReference type="PROSITE" id="PS51257">
    <property type="entry name" value="PROKAR_LIPOPROTEIN"/>
    <property type="match status" value="1"/>
</dbReference>
<feature type="region of interest" description="Disordered" evidence="2">
    <location>
        <begin position="109"/>
        <end position="128"/>
    </location>
</feature>
<feature type="compositionally biased region" description="Basic and acidic residues" evidence="2">
    <location>
        <begin position="318"/>
        <end position="332"/>
    </location>
</feature>
<evidence type="ECO:0000256" key="1">
    <source>
        <dbReference type="SAM" id="Coils"/>
    </source>
</evidence>
<evidence type="ECO:0000259" key="5">
    <source>
        <dbReference type="Pfam" id="PF14257"/>
    </source>
</evidence>
<keyword evidence="4" id="KW-0732">Signal</keyword>
<evidence type="ECO:0000313" key="6">
    <source>
        <dbReference type="EMBL" id="MCA5893394.1"/>
    </source>
</evidence>
<keyword evidence="3" id="KW-0472">Membrane</keyword>
<keyword evidence="1" id="KW-0175">Coiled coil</keyword>
<feature type="coiled-coil region" evidence="1">
    <location>
        <begin position="195"/>
        <end position="222"/>
    </location>
</feature>
<feature type="domain" description="DUF4349" evidence="5">
    <location>
        <begin position="78"/>
        <end position="286"/>
    </location>
</feature>
<accession>A0ABS7ZIG6</accession>
<comment type="caution">
    <text evidence="6">The sequence shown here is derived from an EMBL/GenBank/DDBJ whole genome shotgun (WGS) entry which is preliminary data.</text>
</comment>
<keyword evidence="3" id="KW-0812">Transmembrane</keyword>
<reference evidence="6 7" key="1">
    <citation type="submission" date="2021-09" db="EMBL/GenBank/DDBJ databases">
        <title>Isoptericola luteus sp. nov., a novel bacterium isolated from Harbin, the capital city of Heilongjiang province.</title>
        <authorList>
            <person name="Li J."/>
        </authorList>
    </citation>
    <scope>NUCLEOTIDE SEQUENCE [LARGE SCALE GENOMIC DNA]</scope>
    <source>
        <strain evidence="6 7">NEAU-Y5</strain>
    </source>
</reference>
<feature type="signal peptide" evidence="4">
    <location>
        <begin position="1"/>
        <end position="34"/>
    </location>
</feature>
<proteinExistence type="predicted"/>